<dbReference type="InterPro" id="IPR019927">
    <property type="entry name" value="Ribosomal_uL3_bac/org-type"/>
</dbReference>
<dbReference type="FunFam" id="2.40.30.10:FF:000004">
    <property type="entry name" value="50S ribosomal protein L3"/>
    <property type="match status" value="1"/>
</dbReference>
<keyword evidence="5 7" id="KW-0687">Ribonucleoprotein</keyword>
<dbReference type="PANTHER" id="PTHR11229">
    <property type="entry name" value="50S RIBOSOMAL PROTEIN L3"/>
    <property type="match status" value="1"/>
</dbReference>
<organism evidence="9 10">
    <name type="scientific">Candidatus Spechtbacteria bacterium RIFCSPLOWO2_02_FULL_38_8</name>
    <dbReference type="NCBI Taxonomy" id="1802164"/>
    <lineage>
        <taxon>Bacteria</taxon>
        <taxon>Candidatus Spechtiibacteriota</taxon>
    </lineage>
</organism>
<evidence type="ECO:0000313" key="9">
    <source>
        <dbReference type="EMBL" id="OGZ61400.1"/>
    </source>
</evidence>
<feature type="region of interest" description="Disordered" evidence="8">
    <location>
        <begin position="128"/>
        <end position="149"/>
    </location>
</feature>
<keyword evidence="4 7" id="KW-0689">Ribosomal protein</keyword>
<dbReference type="EMBL" id="MHOJ01000043">
    <property type="protein sequence ID" value="OGZ61400.1"/>
    <property type="molecule type" value="Genomic_DNA"/>
</dbReference>
<dbReference type="GO" id="GO:1990904">
    <property type="term" value="C:ribonucleoprotein complex"/>
    <property type="evidence" value="ECO:0007669"/>
    <property type="project" value="UniProtKB-KW"/>
</dbReference>
<name>A0A1G2HGK4_9BACT</name>
<evidence type="ECO:0000256" key="2">
    <source>
        <dbReference type="ARBA" id="ARBA00022730"/>
    </source>
</evidence>
<dbReference type="InterPro" id="IPR009000">
    <property type="entry name" value="Transl_B-barrel_sf"/>
</dbReference>
<sequence length="207" mass="22523">MAKFLLGKKIGMTQIFSEDGSVFPVTVIQAGPSTVTQVLSEDKNGYNAVQVGFGVKKLNKPEAGHQKKDVSKKEKGFSFLREFSPDSDKAPQLGEKIDVSQFEIGERVSVKGVTKGKGFQGVVKRWGFKGGPKTHGQKHTLRTPGSIGSAFPQRVVRGRKMAGRMGGNTKTIVNLKIVYIDKEKNLIGLKGAVPGNRGSYLEIFSRK</sequence>
<evidence type="ECO:0000256" key="5">
    <source>
        <dbReference type="ARBA" id="ARBA00023274"/>
    </source>
</evidence>
<evidence type="ECO:0000256" key="7">
    <source>
        <dbReference type="HAMAP-Rule" id="MF_01325"/>
    </source>
</evidence>
<keyword evidence="2 7" id="KW-0699">rRNA-binding</keyword>
<keyword evidence="3 7" id="KW-0694">RNA-binding</keyword>
<comment type="subunit">
    <text evidence="7">Part of the 50S ribosomal subunit. Forms a cluster with proteins L14 and L19.</text>
</comment>
<dbReference type="SUPFAM" id="SSF50447">
    <property type="entry name" value="Translation proteins"/>
    <property type="match status" value="1"/>
</dbReference>
<comment type="function">
    <text evidence="7">One of the primary rRNA binding proteins, it binds directly near the 3'-end of the 23S rRNA, where it nucleates assembly of the 50S subunit.</text>
</comment>
<evidence type="ECO:0000313" key="10">
    <source>
        <dbReference type="Proteomes" id="UP000178509"/>
    </source>
</evidence>
<protein>
    <recommendedName>
        <fullName evidence="6 7">Large ribosomal subunit protein uL3</fullName>
    </recommendedName>
</protein>
<dbReference type="PANTHER" id="PTHR11229:SF16">
    <property type="entry name" value="LARGE RIBOSOMAL SUBUNIT PROTEIN UL3C"/>
    <property type="match status" value="1"/>
</dbReference>
<dbReference type="NCBIfam" id="TIGR03625">
    <property type="entry name" value="L3_bact"/>
    <property type="match status" value="1"/>
</dbReference>
<dbReference type="GO" id="GO:0006412">
    <property type="term" value="P:translation"/>
    <property type="evidence" value="ECO:0007669"/>
    <property type="project" value="UniProtKB-UniRule"/>
</dbReference>
<reference evidence="9 10" key="1">
    <citation type="journal article" date="2016" name="Nat. Commun.">
        <title>Thousands of microbial genomes shed light on interconnected biogeochemical processes in an aquifer system.</title>
        <authorList>
            <person name="Anantharaman K."/>
            <person name="Brown C.T."/>
            <person name="Hug L.A."/>
            <person name="Sharon I."/>
            <person name="Castelle C.J."/>
            <person name="Probst A.J."/>
            <person name="Thomas B.C."/>
            <person name="Singh A."/>
            <person name="Wilkins M.J."/>
            <person name="Karaoz U."/>
            <person name="Brodie E.L."/>
            <person name="Williams K.H."/>
            <person name="Hubbard S.S."/>
            <person name="Banfield J.F."/>
        </authorList>
    </citation>
    <scope>NUCLEOTIDE SEQUENCE [LARGE SCALE GENOMIC DNA]</scope>
</reference>
<accession>A0A1G2HGK4</accession>
<evidence type="ECO:0000256" key="1">
    <source>
        <dbReference type="ARBA" id="ARBA00006540"/>
    </source>
</evidence>
<dbReference type="Gene3D" id="2.40.30.10">
    <property type="entry name" value="Translation factors"/>
    <property type="match status" value="2"/>
</dbReference>
<dbReference type="GO" id="GO:0019843">
    <property type="term" value="F:rRNA binding"/>
    <property type="evidence" value="ECO:0007669"/>
    <property type="project" value="UniProtKB-UniRule"/>
</dbReference>
<dbReference type="Pfam" id="PF00297">
    <property type="entry name" value="Ribosomal_L3"/>
    <property type="match status" value="1"/>
</dbReference>
<evidence type="ECO:0000256" key="8">
    <source>
        <dbReference type="SAM" id="MobiDB-lite"/>
    </source>
</evidence>
<dbReference type="InterPro" id="IPR000597">
    <property type="entry name" value="Ribosomal_uL3"/>
</dbReference>
<dbReference type="GO" id="GO:0003735">
    <property type="term" value="F:structural constituent of ribosome"/>
    <property type="evidence" value="ECO:0007669"/>
    <property type="project" value="UniProtKB-UniRule"/>
</dbReference>
<evidence type="ECO:0000256" key="3">
    <source>
        <dbReference type="ARBA" id="ARBA00022884"/>
    </source>
</evidence>
<evidence type="ECO:0000256" key="4">
    <source>
        <dbReference type="ARBA" id="ARBA00022980"/>
    </source>
</evidence>
<comment type="caution">
    <text evidence="9">The sequence shown here is derived from an EMBL/GenBank/DDBJ whole genome shotgun (WGS) entry which is preliminary data.</text>
</comment>
<dbReference type="HAMAP" id="MF_01325_B">
    <property type="entry name" value="Ribosomal_uL3_B"/>
    <property type="match status" value="1"/>
</dbReference>
<gene>
    <name evidence="7" type="primary">rplC</name>
    <name evidence="9" type="ORF">A3H51_01200</name>
</gene>
<comment type="similarity">
    <text evidence="1 7">Belongs to the universal ribosomal protein uL3 family.</text>
</comment>
<dbReference type="STRING" id="1802164.A3H51_01200"/>
<dbReference type="Proteomes" id="UP000178509">
    <property type="component" value="Unassembled WGS sequence"/>
</dbReference>
<dbReference type="AlphaFoldDB" id="A0A1G2HGK4"/>
<proteinExistence type="inferred from homology"/>
<evidence type="ECO:0000256" key="6">
    <source>
        <dbReference type="ARBA" id="ARBA00035243"/>
    </source>
</evidence>
<dbReference type="GO" id="GO:0005840">
    <property type="term" value="C:ribosome"/>
    <property type="evidence" value="ECO:0007669"/>
    <property type="project" value="UniProtKB-UniRule"/>
</dbReference>